<evidence type="ECO:0008006" key="4">
    <source>
        <dbReference type="Google" id="ProtNLM"/>
    </source>
</evidence>
<gene>
    <name evidence="2" type="ORF">KEG57_07550</name>
</gene>
<comment type="caution">
    <text evidence="2">The sequence shown here is derived from an EMBL/GenBank/DDBJ whole genome shotgun (WGS) entry which is preliminary data.</text>
</comment>
<protein>
    <recommendedName>
        <fullName evidence="4">Lipoprotein</fullName>
    </recommendedName>
</protein>
<dbReference type="Proteomes" id="UP001151081">
    <property type="component" value="Unassembled WGS sequence"/>
</dbReference>
<dbReference type="AlphaFoldDB" id="A0A9X3WYC0"/>
<dbReference type="EMBL" id="JAGTJJ010000002">
    <property type="protein sequence ID" value="MDC3980342.1"/>
    <property type="molecule type" value="Genomic_DNA"/>
</dbReference>
<proteinExistence type="predicted"/>
<sequence>MSTTSMKPFASPKGKGPASPLLAALFVALLCGASACASEEGTTPSCNQDLDGEGHIDNVDNGCNPFATCVVNGKVSPPDECCKEDLQGNPLEGYARDACLYGYGAGPAPGSGGSGGDGGGDGN</sequence>
<evidence type="ECO:0000313" key="2">
    <source>
        <dbReference type="EMBL" id="MDC3980342.1"/>
    </source>
</evidence>
<reference evidence="2 3" key="1">
    <citation type="submission" date="2021-04" db="EMBL/GenBank/DDBJ databases">
        <title>Genome analysis of Polyangium sp.</title>
        <authorList>
            <person name="Li Y."/>
            <person name="Wang J."/>
        </authorList>
    </citation>
    <scope>NUCLEOTIDE SEQUENCE [LARGE SCALE GENOMIC DNA]</scope>
    <source>
        <strain evidence="2 3">SDU14</strain>
    </source>
</reference>
<feature type="chain" id="PRO_5040782191" description="Lipoprotein" evidence="1">
    <location>
        <begin position="38"/>
        <end position="123"/>
    </location>
</feature>
<name>A0A9X3WYC0_9BACT</name>
<organism evidence="2 3">
    <name type="scientific">Polyangium jinanense</name>
    <dbReference type="NCBI Taxonomy" id="2829994"/>
    <lineage>
        <taxon>Bacteria</taxon>
        <taxon>Pseudomonadati</taxon>
        <taxon>Myxococcota</taxon>
        <taxon>Polyangia</taxon>
        <taxon>Polyangiales</taxon>
        <taxon>Polyangiaceae</taxon>
        <taxon>Polyangium</taxon>
    </lineage>
</organism>
<dbReference type="RefSeq" id="WP_272417377.1">
    <property type="nucleotide sequence ID" value="NZ_JAGTJJ010000002.1"/>
</dbReference>
<evidence type="ECO:0000256" key="1">
    <source>
        <dbReference type="SAM" id="SignalP"/>
    </source>
</evidence>
<accession>A0A9X3WYC0</accession>
<keyword evidence="1" id="KW-0732">Signal</keyword>
<keyword evidence="3" id="KW-1185">Reference proteome</keyword>
<evidence type="ECO:0000313" key="3">
    <source>
        <dbReference type="Proteomes" id="UP001151081"/>
    </source>
</evidence>
<feature type="signal peptide" evidence="1">
    <location>
        <begin position="1"/>
        <end position="37"/>
    </location>
</feature>